<organism evidence="9 10">
    <name type="scientific">Arundinibacter roseus</name>
    <dbReference type="NCBI Taxonomy" id="2070510"/>
    <lineage>
        <taxon>Bacteria</taxon>
        <taxon>Pseudomonadati</taxon>
        <taxon>Bacteroidota</taxon>
        <taxon>Cytophagia</taxon>
        <taxon>Cytophagales</taxon>
        <taxon>Spirosomataceae</taxon>
        <taxon>Arundinibacter</taxon>
    </lineage>
</organism>
<dbReference type="AlphaFoldDB" id="A0A4R4KBM8"/>
<dbReference type="Proteomes" id="UP000295706">
    <property type="component" value="Unassembled WGS sequence"/>
</dbReference>
<proteinExistence type="predicted"/>
<dbReference type="SUPFAM" id="SSF47384">
    <property type="entry name" value="Homodimeric domain of signal transducing histidine kinase"/>
    <property type="match status" value="1"/>
</dbReference>
<dbReference type="EC" id="2.7.13.3" evidence="2"/>
<dbReference type="PRINTS" id="PR00344">
    <property type="entry name" value="BCTRLSENSOR"/>
</dbReference>
<dbReference type="SMART" id="SM00387">
    <property type="entry name" value="HATPase_c"/>
    <property type="match status" value="1"/>
</dbReference>
<evidence type="ECO:0000256" key="5">
    <source>
        <dbReference type="ARBA" id="ARBA00022777"/>
    </source>
</evidence>
<dbReference type="EMBL" id="SMJU01000006">
    <property type="protein sequence ID" value="TDB65188.1"/>
    <property type="molecule type" value="Genomic_DNA"/>
</dbReference>
<evidence type="ECO:0000256" key="2">
    <source>
        <dbReference type="ARBA" id="ARBA00012438"/>
    </source>
</evidence>
<dbReference type="InterPro" id="IPR003594">
    <property type="entry name" value="HATPase_dom"/>
</dbReference>
<dbReference type="Pfam" id="PF05227">
    <property type="entry name" value="CHASE3"/>
    <property type="match status" value="1"/>
</dbReference>
<dbReference type="Gene3D" id="3.30.565.10">
    <property type="entry name" value="Histidine kinase-like ATPase, C-terminal domain"/>
    <property type="match status" value="1"/>
</dbReference>
<comment type="caution">
    <text evidence="9">The sequence shown here is derived from an EMBL/GenBank/DDBJ whole genome shotgun (WGS) entry which is preliminary data.</text>
</comment>
<comment type="catalytic activity">
    <reaction evidence="1">
        <text>ATP + protein L-histidine = ADP + protein N-phospho-L-histidine.</text>
        <dbReference type="EC" id="2.7.13.3"/>
    </reaction>
</comment>
<evidence type="ECO:0000313" key="10">
    <source>
        <dbReference type="Proteomes" id="UP000295706"/>
    </source>
</evidence>
<dbReference type="InterPro" id="IPR004358">
    <property type="entry name" value="Sig_transdc_His_kin-like_C"/>
</dbReference>
<dbReference type="CDD" id="cd00082">
    <property type="entry name" value="HisKA"/>
    <property type="match status" value="1"/>
</dbReference>
<protein>
    <recommendedName>
        <fullName evidence="2">histidine kinase</fullName>
        <ecNumber evidence="2">2.7.13.3</ecNumber>
    </recommendedName>
</protein>
<evidence type="ECO:0000313" key="9">
    <source>
        <dbReference type="EMBL" id="TDB65188.1"/>
    </source>
</evidence>
<dbReference type="InterPro" id="IPR036890">
    <property type="entry name" value="HATPase_C_sf"/>
</dbReference>
<keyword evidence="5" id="KW-0418">Kinase</keyword>
<evidence type="ECO:0000256" key="6">
    <source>
        <dbReference type="SAM" id="Coils"/>
    </source>
</evidence>
<evidence type="ECO:0000256" key="7">
    <source>
        <dbReference type="SAM" id="Phobius"/>
    </source>
</evidence>
<dbReference type="InterPro" id="IPR007891">
    <property type="entry name" value="CHASE3"/>
</dbReference>
<keyword evidence="10" id="KW-1185">Reference proteome</keyword>
<feature type="transmembrane region" description="Helical" evidence="7">
    <location>
        <begin position="21"/>
        <end position="41"/>
    </location>
</feature>
<dbReference type="OrthoDB" id="9124519at2"/>
<dbReference type="Pfam" id="PF02518">
    <property type="entry name" value="HATPase_c"/>
    <property type="match status" value="1"/>
</dbReference>
<keyword evidence="7" id="KW-0472">Membrane</keyword>
<accession>A0A4R4KBM8</accession>
<keyword evidence="7" id="KW-1133">Transmembrane helix</keyword>
<dbReference type="SUPFAM" id="SSF55874">
    <property type="entry name" value="ATPase domain of HSP90 chaperone/DNA topoisomerase II/histidine kinase"/>
    <property type="match status" value="1"/>
</dbReference>
<dbReference type="Gene3D" id="1.10.287.130">
    <property type="match status" value="1"/>
</dbReference>
<keyword evidence="6" id="KW-0175">Coiled coil</keyword>
<gene>
    <name evidence="9" type="ORF">EZE20_10790</name>
</gene>
<keyword evidence="7" id="KW-0812">Transmembrane</keyword>
<evidence type="ECO:0000256" key="3">
    <source>
        <dbReference type="ARBA" id="ARBA00022553"/>
    </source>
</evidence>
<name>A0A4R4KBM8_9BACT</name>
<dbReference type="SMART" id="SM00388">
    <property type="entry name" value="HisKA"/>
    <property type="match status" value="1"/>
</dbReference>
<feature type="transmembrane region" description="Helical" evidence="7">
    <location>
        <begin position="198"/>
        <end position="217"/>
    </location>
</feature>
<dbReference type="PANTHER" id="PTHR43304:SF1">
    <property type="entry name" value="PAC DOMAIN-CONTAINING PROTEIN"/>
    <property type="match status" value="1"/>
</dbReference>
<keyword evidence="4" id="KW-0808">Transferase</keyword>
<dbReference type="PANTHER" id="PTHR43304">
    <property type="entry name" value="PHYTOCHROME-LIKE PROTEIN CPH1"/>
    <property type="match status" value="1"/>
</dbReference>
<feature type="domain" description="Histidine kinase" evidence="8">
    <location>
        <begin position="251"/>
        <end position="479"/>
    </location>
</feature>
<dbReference type="InterPro" id="IPR005467">
    <property type="entry name" value="His_kinase_dom"/>
</dbReference>
<dbReference type="GO" id="GO:0000155">
    <property type="term" value="F:phosphorelay sensor kinase activity"/>
    <property type="evidence" value="ECO:0007669"/>
    <property type="project" value="InterPro"/>
</dbReference>
<dbReference type="PROSITE" id="PS50109">
    <property type="entry name" value="HIS_KIN"/>
    <property type="match status" value="1"/>
</dbReference>
<sequence>MKNLSSVRMLTRILNEGQLSWAIRLLFIVSIFLIIILSFSYHSINRELIFYSERVDHTHDVLDKIKDINSKLHEVTYYGRGFLIMGDSSNKEQMLHKLGVMPAMVDELMQLSEDNVVQQEKTKLLRQAIETFGNRVRIYAQENPLIYTNEQKKSLLMAGSTRTLEVVRILNEMSETETKLMANRLQSRNNYKQQIFRFNWVIMGVALIFLVSAFILLERELAQNKMYKAELENKVDNLNRSNSELEQFAYVASHDLQEPLRKIRSFTNLLVTRNSSHLNQDTMQLLEKIDRSANRMQLLIDDLLAFSRVIDMSQNAEEIDLNDIMDEVKTNLSSIIREKSAQINQQILPTIVGYNIQILQLFQNLISNSLKYSKLNERPVIDIFVQEVWGYEIPGVKESQQDLPFYCIKIFDNGIGFKKEYAEKIFVIFQRLHGQEKFQGSGIGLAICRKVISNHNGYIIADGKEQQGASFFVYLPKQTLQS</sequence>
<keyword evidence="3" id="KW-0597">Phosphoprotein</keyword>
<dbReference type="Pfam" id="PF00512">
    <property type="entry name" value="HisKA"/>
    <property type="match status" value="1"/>
</dbReference>
<evidence type="ECO:0000256" key="4">
    <source>
        <dbReference type="ARBA" id="ARBA00022679"/>
    </source>
</evidence>
<dbReference type="RefSeq" id="WP_132117415.1">
    <property type="nucleotide sequence ID" value="NZ_SMJU01000006.1"/>
</dbReference>
<dbReference type="InterPro" id="IPR052162">
    <property type="entry name" value="Sensor_kinase/Photoreceptor"/>
</dbReference>
<evidence type="ECO:0000259" key="8">
    <source>
        <dbReference type="PROSITE" id="PS50109"/>
    </source>
</evidence>
<dbReference type="InterPro" id="IPR036097">
    <property type="entry name" value="HisK_dim/P_sf"/>
</dbReference>
<evidence type="ECO:0000256" key="1">
    <source>
        <dbReference type="ARBA" id="ARBA00000085"/>
    </source>
</evidence>
<feature type="coiled-coil region" evidence="6">
    <location>
        <begin position="217"/>
        <end position="248"/>
    </location>
</feature>
<reference evidence="9 10" key="1">
    <citation type="submission" date="2019-02" db="EMBL/GenBank/DDBJ databases">
        <title>Arundinibacter roseus gen. nov., sp. nov., a new member of the family Cytophagaceae.</title>
        <authorList>
            <person name="Szuroczki S."/>
            <person name="Khayer B."/>
            <person name="Sproer C."/>
            <person name="Toumi M."/>
            <person name="Szabo A."/>
            <person name="Felfoldi T."/>
            <person name="Schumann P."/>
            <person name="Toth E."/>
        </authorList>
    </citation>
    <scope>NUCLEOTIDE SEQUENCE [LARGE SCALE GENOMIC DNA]</scope>
    <source>
        <strain evidence="9 10">DMA-k-7a</strain>
    </source>
</reference>
<dbReference type="InterPro" id="IPR003661">
    <property type="entry name" value="HisK_dim/P_dom"/>
</dbReference>